<organism evidence="4 6">
    <name type="scientific">Superficieibacter electus</name>
    <dbReference type="NCBI Taxonomy" id="2022662"/>
    <lineage>
        <taxon>Bacteria</taxon>
        <taxon>Pseudomonadati</taxon>
        <taxon>Pseudomonadota</taxon>
        <taxon>Gammaproteobacteria</taxon>
        <taxon>Enterobacterales</taxon>
        <taxon>Enterobacteriaceae</taxon>
        <taxon>Superficieibacter</taxon>
    </lineage>
</organism>
<keyword evidence="5" id="KW-1185">Reference proteome</keyword>
<gene>
    <name evidence="4" type="ORF">CHU32_03545</name>
    <name evidence="3" type="ORF">CHU33_19830</name>
</gene>
<sequence length="180" mass="19407">MQTTADVVAVLDSSFRQIFPDARPIKATVKEEAKAMQHPVESGASVVDHRVILPVEIKLSLIIPGDAYRDVYQQIRQYWLRGDLLTVQTLAGTYQNMMISGMPHDESSDLIDALPMEITLVEQKIASTKFSGGASKGGANGDPSVPRDSPTTGRGQQQGTTPSTGQQGKAGSTIYDIIFS</sequence>
<dbReference type="EMBL" id="PQGD01000002">
    <property type="protein sequence ID" value="POP50510.1"/>
    <property type="molecule type" value="Genomic_DNA"/>
</dbReference>
<proteinExistence type="predicted"/>
<feature type="compositionally biased region" description="Low complexity" evidence="1">
    <location>
        <begin position="149"/>
        <end position="167"/>
    </location>
</feature>
<evidence type="ECO:0000313" key="3">
    <source>
        <dbReference type="EMBL" id="POP42321.1"/>
    </source>
</evidence>
<comment type="caution">
    <text evidence="4">The sequence shown here is derived from an EMBL/GenBank/DDBJ whole genome shotgun (WGS) entry which is preliminary data.</text>
</comment>
<evidence type="ECO:0000313" key="5">
    <source>
        <dbReference type="Proteomes" id="UP000237073"/>
    </source>
</evidence>
<protein>
    <recommendedName>
        <fullName evidence="2">Dit-like phage tail protein N-terminal domain-containing protein</fullName>
    </recommendedName>
</protein>
<dbReference type="OrthoDB" id="6635415at2"/>
<feature type="region of interest" description="Disordered" evidence="1">
    <location>
        <begin position="131"/>
        <end position="172"/>
    </location>
</feature>
<dbReference type="EMBL" id="PQGE01000020">
    <property type="protein sequence ID" value="POP42321.1"/>
    <property type="molecule type" value="Genomic_DNA"/>
</dbReference>
<accession>A0A2P5GVD3</accession>
<evidence type="ECO:0000313" key="4">
    <source>
        <dbReference type="EMBL" id="POP50510.1"/>
    </source>
</evidence>
<name>A0A2P5GVD3_9ENTR</name>
<dbReference type="InterPro" id="IPR048494">
    <property type="entry name" value="Dit-like_N"/>
</dbReference>
<evidence type="ECO:0000313" key="6">
    <source>
        <dbReference type="Proteomes" id="UP000247005"/>
    </source>
</evidence>
<dbReference type="Proteomes" id="UP000237073">
    <property type="component" value="Unassembled WGS sequence"/>
</dbReference>
<dbReference type="Proteomes" id="UP000247005">
    <property type="component" value="Unassembled WGS sequence"/>
</dbReference>
<dbReference type="Pfam" id="PF21821">
    <property type="entry name" value="Dit_like"/>
    <property type="match status" value="1"/>
</dbReference>
<evidence type="ECO:0000259" key="2">
    <source>
        <dbReference type="Pfam" id="PF21821"/>
    </source>
</evidence>
<dbReference type="AlphaFoldDB" id="A0A2P5GVD3"/>
<feature type="domain" description="Dit-like phage tail protein N-terminal" evidence="2">
    <location>
        <begin position="28"/>
        <end position="130"/>
    </location>
</feature>
<dbReference type="RefSeq" id="WP_103677791.1">
    <property type="nucleotide sequence ID" value="NZ_PQGD01000002.1"/>
</dbReference>
<reference evidence="5 6" key="1">
    <citation type="submission" date="2018-01" db="EMBL/GenBank/DDBJ databases">
        <title>Superficieibacter electus gen. nov., sp. nov., an extended-spectrum beta-lactamase possessing member of the Enterobacteriaceae family, isolated from intensive care unit surfaces.</title>
        <authorList>
            <person name="Potter R.F."/>
            <person name="D'Souza A.W."/>
        </authorList>
    </citation>
    <scope>NUCLEOTIDE SEQUENCE [LARGE SCALE GENOMIC DNA]</scope>
    <source>
        <strain evidence="4 6">BP-1</strain>
        <strain evidence="3 5">BP-2</strain>
    </source>
</reference>
<evidence type="ECO:0000256" key="1">
    <source>
        <dbReference type="SAM" id="MobiDB-lite"/>
    </source>
</evidence>